<dbReference type="Pfam" id="PF01370">
    <property type="entry name" value="Epimerase"/>
    <property type="match status" value="1"/>
</dbReference>
<accession>A0A540V988</accession>
<dbReference type="OrthoDB" id="9803061at2"/>
<protein>
    <submittedName>
        <fullName evidence="3">NAD-dependent epimerase/dehydratase family protein</fullName>
    </submittedName>
</protein>
<keyword evidence="4" id="KW-1185">Reference proteome</keyword>
<dbReference type="InterPro" id="IPR001509">
    <property type="entry name" value="Epimerase_deHydtase"/>
</dbReference>
<dbReference type="RefSeq" id="WP_141612353.1">
    <property type="nucleotide sequence ID" value="NZ_VIGC02000044.1"/>
</dbReference>
<dbReference type="PANTHER" id="PTHR43000">
    <property type="entry name" value="DTDP-D-GLUCOSE 4,6-DEHYDRATASE-RELATED"/>
    <property type="match status" value="1"/>
</dbReference>
<sequence length="330" mass="37816">MNYLDFYADKRILITGGLGFIGSNLARRLVDLGARVTLVDSLIPDYGGNLFNIAGYEERLRVNIADVRDPYSMRALVKGQDLLFNLAGQVSHLDSMLDPFTDLEINARSQLSILEACRHENPAIKVIYAGTRQQYGKPQYLPLDEEHRQQPTDVNGVNKLAGEWYHIVYHRAYDLRTASLRLTNTYGPRQLMKHNRQGFIAWFVRLAVEGREIPIYGDGQQLRDLCYVDDVVDAFLRAGASEAVNGRVFNLGGQEPVSLLDLARLIIEIAGRGSIRLVPWPEDRRRIDIGDVYSSYARIQETLGWQPTTDLRTGLTRMIQYYQEHWRHYW</sequence>
<comment type="similarity">
    <text evidence="1">Belongs to the NAD(P)-dependent epimerase/dehydratase family.</text>
</comment>
<evidence type="ECO:0000313" key="3">
    <source>
        <dbReference type="EMBL" id="TQE93255.1"/>
    </source>
</evidence>
<evidence type="ECO:0000313" key="4">
    <source>
        <dbReference type="Proteomes" id="UP000317371"/>
    </source>
</evidence>
<comment type="caution">
    <text evidence="3">The sequence shown here is derived from an EMBL/GenBank/DDBJ whole genome shotgun (WGS) entry which is preliminary data.</text>
</comment>
<dbReference type="Gene3D" id="3.90.25.10">
    <property type="entry name" value="UDP-galactose 4-epimerase, domain 1"/>
    <property type="match status" value="1"/>
</dbReference>
<evidence type="ECO:0000256" key="1">
    <source>
        <dbReference type="ARBA" id="ARBA00007637"/>
    </source>
</evidence>
<gene>
    <name evidence="3" type="ORF">FKZ61_22145</name>
</gene>
<dbReference type="AlphaFoldDB" id="A0A540V988"/>
<dbReference type="Gene3D" id="3.40.50.720">
    <property type="entry name" value="NAD(P)-binding Rossmann-like Domain"/>
    <property type="match status" value="1"/>
</dbReference>
<proteinExistence type="inferred from homology"/>
<dbReference type="PRINTS" id="PR01713">
    <property type="entry name" value="NUCEPIMERASE"/>
</dbReference>
<feature type="domain" description="NAD-dependent epimerase/dehydratase" evidence="2">
    <location>
        <begin position="12"/>
        <end position="252"/>
    </location>
</feature>
<dbReference type="InParanoid" id="A0A540V988"/>
<name>A0A540V988_9CHLR</name>
<evidence type="ECO:0000259" key="2">
    <source>
        <dbReference type="Pfam" id="PF01370"/>
    </source>
</evidence>
<dbReference type="EMBL" id="VIGC01000044">
    <property type="protein sequence ID" value="TQE93255.1"/>
    <property type="molecule type" value="Genomic_DNA"/>
</dbReference>
<dbReference type="InterPro" id="IPR036291">
    <property type="entry name" value="NAD(P)-bd_dom_sf"/>
</dbReference>
<organism evidence="3 4">
    <name type="scientific">Litorilinea aerophila</name>
    <dbReference type="NCBI Taxonomy" id="1204385"/>
    <lineage>
        <taxon>Bacteria</taxon>
        <taxon>Bacillati</taxon>
        <taxon>Chloroflexota</taxon>
        <taxon>Caldilineae</taxon>
        <taxon>Caldilineales</taxon>
        <taxon>Caldilineaceae</taxon>
        <taxon>Litorilinea</taxon>
    </lineage>
</organism>
<dbReference type="SUPFAM" id="SSF51735">
    <property type="entry name" value="NAD(P)-binding Rossmann-fold domains"/>
    <property type="match status" value="1"/>
</dbReference>
<reference evidence="3 4" key="1">
    <citation type="submission" date="2019-06" db="EMBL/GenBank/DDBJ databases">
        <title>Genome sequence of Litorilinea aerophila BAA-2444.</title>
        <authorList>
            <person name="Maclea K.S."/>
            <person name="Maurais E.G."/>
            <person name="Iannazzi L.C."/>
        </authorList>
    </citation>
    <scope>NUCLEOTIDE SEQUENCE [LARGE SCALE GENOMIC DNA]</scope>
    <source>
        <strain evidence="3 4">ATCC BAA-2444</strain>
    </source>
</reference>
<dbReference type="Proteomes" id="UP000317371">
    <property type="component" value="Unassembled WGS sequence"/>
</dbReference>